<feature type="compositionally biased region" description="Basic and acidic residues" evidence="1">
    <location>
        <begin position="91"/>
        <end position="104"/>
    </location>
</feature>
<keyword evidence="3" id="KW-1185">Reference proteome</keyword>
<feature type="region of interest" description="Disordered" evidence="1">
    <location>
        <begin position="85"/>
        <end position="111"/>
    </location>
</feature>
<dbReference type="EMBL" id="JADCUA010000033">
    <property type="protein sequence ID" value="KAH9830075.1"/>
    <property type="molecule type" value="Genomic_DNA"/>
</dbReference>
<evidence type="ECO:0000313" key="3">
    <source>
        <dbReference type="Proteomes" id="UP000814176"/>
    </source>
</evidence>
<feature type="compositionally biased region" description="Polar residues" evidence="1">
    <location>
        <begin position="275"/>
        <end position="284"/>
    </location>
</feature>
<comment type="caution">
    <text evidence="2">The sequence shown here is derived from an EMBL/GenBank/DDBJ whole genome shotgun (WGS) entry which is preliminary data.</text>
</comment>
<accession>A0ABQ8K097</accession>
<dbReference type="RefSeq" id="XP_047773427.1">
    <property type="nucleotide sequence ID" value="XM_047928058.1"/>
</dbReference>
<dbReference type="Proteomes" id="UP000814176">
    <property type="component" value="Unassembled WGS sequence"/>
</dbReference>
<organism evidence="2 3">
    <name type="scientific">Rhodofomes roseus</name>
    <dbReference type="NCBI Taxonomy" id="34475"/>
    <lineage>
        <taxon>Eukaryota</taxon>
        <taxon>Fungi</taxon>
        <taxon>Dikarya</taxon>
        <taxon>Basidiomycota</taxon>
        <taxon>Agaricomycotina</taxon>
        <taxon>Agaricomycetes</taxon>
        <taxon>Polyporales</taxon>
        <taxon>Rhodofomes</taxon>
    </lineage>
</organism>
<feature type="compositionally biased region" description="Basic residues" evidence="1">
    <location>
        <begin position="132"/>
        <end position="141"/>
    </location>
</feature>
<feature type="region of interest" description="Disordered" evidence="1">
    <location>
        <begin position="411"/>
        <end position="459"/>
    </location>
</feature>
<name>A0ABQ8K097_9APHY</name>
<feature type="compositionally biased region" description="Polar residues" evidence="1">
    <location>
        <begin position="160"/>
        <end position="173"/>
    </location>
</feature>
<feature type="region of interest" description="Disordered" evidence="1">
    <location>
        <begin position="264"/>
        <end position="395"/>
    </location>
</feature>
<reference evidence="2 3" key="1">
    <citation type="journal article" date="2021" name="Environ. Microbiol.">
        <title>Gene family expansions and transcriptome signatures uncover fungal adaptations to wood decay.</title>
        <authorList>
            <person name="Hage H."/>
            <person name="Miyauchi S."/>
            <person name="Viragh M."/>
            <person name="Drula E."/>
            <person name="Min B."/>
            <person name="Chaduli D."/>
            <person name="Navarro D."/>
            <person name="Favel A."/>
            <person name="Norest M."/>
            <person name="Lesage-Meessen L."/>
            <person name="Balint B."/>
            <person name="Merenyi Z."/>
            <person name="de Eugenio L."/>
            <person name="Morin E."/>
            <person name="Martinez A.T."/>
            <person name="Baldrian P."/>
            <person name="Stursova M."/>
            <person name="Martinez M.J."/>
            <person name="Novotny C."/>
            <person name="Magnuson J.K."/>
            <person name="Spatafora J.W."/>
            <person name="Maurice S."/>
            <person name="Pangilinan J."/>
            <person name="Andreopoulos W."/>
            <person name="LaButti K."/>
            <person name="Hundley H."/>
            <person name="Na H."/>
            <person name="Kuo A."/>
            <person name="Barry K."/>
            <person name="Lipzen A."/>
            <person name="Henrissat B."/>
            <person name="Riley R."/>
            <person name="Ahrendt S."/>
            <person name="Nagy L.G."/>
            <person name="Grigoriev I.V."/>
            <person name="Martin F."/>
            <person name="Rosso M.N."/>
        </authorList>
    </citation>
    <scope>NUCLEOTIDE SEQUENCE [LARGE SCALE GENOMIC DNA]</scope>
    <source>
        <strain evidence="2 3">CIRM-BRFM 1785</strain>
    </source>
</reference>
<gene>
    <name evidence="2" type="ORF">C8Q71DRAFT_862669</name>
</gene>
<protein>
    <submittedName>
        <fullName evidence="2">Uncharacterized protein</fullName>
    </submittedName>
</protein>
<feature type="region of interest" description="Disordered" evidence="1">
    <location>
        <begin position="132"/>
        <end position="193"/>
    </location>
</feature>
<sequence length="459" mass="49563">MTGVGLLSQIVNIRRHWVTFLIAGAAARCLLRVPVPWVVLDGLEGFTHANHYFDLQRLPVPHPAFRRLPPFQDDRENPYELDIWDEDLPELESREPGLDGEKNPPEMPAVSQDTVTGVTTGMLRTTDHQLHITHRSTHPHRMTPSLNNPPPSSKGVVTQGRGTSTSPSRNPWNASMDALGRRSPSYADVTSGRASPMIHQADAAPQTEQTPAAEPTVVAAAPQAQAGYNSDELHVLDIEKALATPTADFPDLPRTPVRAVRTGLDRRPGLHPQSPGATSPSSPLANALQKKKDKKTNKGKAKMTKRKQKLALIGIGLPPSSPPPPSPEDEDAVPQRIPSEPRKRRRTSAQLGGENDDVPADSSRLQPSPVAAPPVAHHRTANGEDEPDVNHDRGLDYGLTTASILAAGGIDPTLLTDAPPTCPTSSLAPRTRLDRNRAPHPSQGSGVPERNLPTGRRAR</sequence>
<proteinExistence type="predicted"/>
<dbReference type="GeneID" id="72008790"/>
<evidence type="ECO:0000313" key="2">
    <source>
        <dbReference type="EMBL" id="KAH9830075.1"/>
    </source>
</evidence>
<feature type="compositionally biased region" description="Basic residues" evidence="1">
    <location>
        <begin position="289"/>
        <end position="309"/>
    </location>
</feature>
<evidence type="ECO:0000256" key="1">
    <source>
        <dbReference type="SAM" id="MobiDB-lite"/>
    </source>
</evidence>